<dbReference type="Proteomes" id="UP000006589">
    <property type="component" value="Chromosome"/>
</dbReference>
<proteinExistence type="predicted"/>
<accession>B1M2M8</accession>
<name>B1M2M8_METRJ</name>
<dbReference type="GeneID" id="6141811"/>
<evidence type="ECO:0000313" key="2">
    <source>
        <dbReference type="Proteomes" id="UP000006589"/>
    </source>
</evidence>
<organism evidence="1 2">
    <name type="scientific">Methylobacterium radiotolerans (strain ATCC 27329 / DSM 1819 / JCM 2831 / NBRC 15690 / NCIMB 10815 / 0-1)</name>
    <dbReference type="NCBI Taxonomy" id="426355"/>
    <lineage>
        <taxon>Bacteria</taxon>
        <taxon>Pseudomonadati</taxon>
        <taxon>Pseudomonadota</taxon>
        <taxon>Alphaproteobacteria</taxon>
        <taxon>Hyphomicrobiales</taxon>
        <taxon>Methylobacteriaceae</taxon>
        <taxon>Methylobacterium</taxon>
    </lineage>
</organism>
<evidence type="ECO:0000313" key="1">
    <source>
        <dbReference type="EMBL" id="ACB27676.1"/>
    </source>
</evidence>
<dbReference type="OrthoDB" id="7997114at2"/>
<dbReference type="RefSeq" id="WP_012322613.1">
    <property type="nucleotide sequence ID" value="NC_010505.1"/>
</dbReference>
<reference evidence="1 2" key="1">
    <citation type="submission" date="2008-03" db="EMBL/GenBank/DDBJ databases">
        <title>Complete sequence of chromosome of Methylobacterium radiotolerans JCM 2831.</title>
        <authorList>
            <consortium name="US DOE Joint Genome Institute"/>
            <person name="Copeland A."/>
            <person name="Lucas S."/>
            <person name="Lapidus A."/>
            <person name="Glavina del Rio T."/>
            <person name="Dalin E."/>
            <person name="Tice H."/>
            <person name="Bruce D."/>
            <person name="Goodwin L."/>
            <person name="Pitluck S."/>
            <person name="Kiss H."/>
            <person name="Brettin T."/>
            <person name="Detter J.C."/>
            <person name="Han C."/>
            <person name="Kuske C.R."/>
            <person name="Schmutz J."/>
            <person name="Larimer F."/>
            <person name="Land M."/>
            <person name="Hauser L."/>
            <person name="Kyrpides N."/>
            <person name="Mikhailova N."/>
            <person name="Marx C.J."/>
            <person name="Richardson P."/>
        </authorList>
    </citation>
    <scope>NUCLEOTIDE SEQUENCE [LARGE SCALE GENOMIC DNA]</scope>
    <source>
        <strain evidence="2">ATCC 27329 / DSM 1819 / JCM 2831 / NBRC 15690 / NCIMB 10815 / 0-1</strain>
    </source>
</reference>
<gene>
    <name evidence="1" type="ordered locus">Mrad2831_5731</name>
</gene>
<protein>
    <submittedName>
        <fullName evidence="1">Uncharacterized protein</fullName>
    </submittedName>
</protein>
<dbReference type="EMBL" id="CP001001">
    <property type="protein sequence ID" value="ACB27676.1"/>
    <property type="molecule type" value="Genomic_DNA"/>
</dbReference>
<dbReference type="AlphaFoldDB" id="B1M2M8"/>
<dbReference type="KEGG" id="mrd:Mrad2831_5731"/>
<sequence length="88" mass="9238">MALKPIVAHSVQLFVLVKGKLVAGNLVSCRDPADACRIAEQKVQSGRAAGAAAFTRTVVDPEYDDGSEPTTLAAFGRLPPGLEESLPF</sequence>
<dbReference type="HOGENOM" id="CLU_2465522_0_0_5"/>